<dbReference type="AlphaFoldDB" id="A0A6J4RAW7"/>
<dbReference type="EMBL" id="CADCVO010000046">
    <property type="protein sequence ID" value="CAA9469087.1"/>
    <property type="molecule type" value="Genomic_DNA"/>
</dbReference>
<protein>
    <submittedName>
        <fullName evidence="1">Uncharacterized protein</fullName>
    </submittedName>
</protein>
<reference evidence="1" key="1">
    <citation type="submission" date="2020-02" db="EMBL/GenBank/DDBJ databases">
        <authorList>
            <person name="Meier V. D."/>
        </authorList>
    </citation>
    <scope>NUCLEOTIDE SEQUENCE</scope>
    <source>
        <strain evidence="1">AVDCRST_MAG13</strain>
    </source>
</reference>
<accession>A0A6J4RAW7</accession>
<evidence type="ECO:0000313" key="1">
    <source>
        <dbReference type="EMBL" id="CAA9469087.1"/>
    </source>
</evidence>
<organism evidence="1">
    <name type="scientific">uncultured Solirubrobacteraceae bacterium</name>
    <dbReference type="NCBI Taxonomy" id="1162706"/>
    <lineage>
        <taxon>Bacteria</taxon>
        <taxon>Bacillati</taxon>
        <taxon>Actinomycetota</taxon>
        <taxon>Thermoleophilia</taxon>
        <taxon>Solirubrobacterales</taxon>
        <taxon>Solirubrobacteraceae</taxon>
        <taxon>environmental samples</taxon>
    </lineage>
</organism>
<feature type="non-terminal residue" evidence="1">
    <location>
        <position position="1"/>
    </location>
</feature>
<name>A0A6J4RAW7_9ACTN</name>
<sequence>LRARPGERVALAIRSDRPDELALRGAGLTVQVGPGTIARFSVRPRRPGRLTLEGPSTGGRAVLVVEVGR</sequence>
<proteinExistence type="predicted"/>
<gene>
    <name evidence="1" type="ORF">AVDCRST_MAG13-319</name>
</gene>